<gene>
    <name evidence="3" type="ORF">EYF80_034778</name>
</gene>
<proteinExistence type="predicted"/>
<feature type="compositionally biased region" description="Basic and acidic residues" evidence="1">
    <location>
        <begin position="92"/>
        <end position="112"/>
    </location>
</feature>
<evidence type="ECO:0000313" key="4">
    <source>
        <dbReference type="Proteomes" id="UP000314294"/>
    </source>
</evidence>
<evidence type="ECO:0000313" key="3">
    <source>
        <dbReference type="EMBL" id="TNN54991.1"/>
    </source>
</evidence>
<accession>A0A4Z2GNY2</accession>
<dbReference type="Proteomes" id="UP000314294">
    <property type="component" value="Unassembled WGS sequence"/>
</dbReference>
<evidence type="ECO:0000256" key="2">
    <source>
        <dbReference type="SAM" id="Phobius"/>
    </source>
</evidence>
<organism evidence="3 4">
    <name type="scientific">Liparis tanakae</name>
    <name type="common">Tanaka's snailfish</name>
    <dbReference type="NCBI Taxonomy" id="230148"/>
    <lineage>
        <taxon>Eukaryota</taxon>
        <taxon>Metazoa</taxon>
        <taxon>Chordata</taxon>
        <taxon>Craniata</taxon>
        <taxon>Vertebrata</taxon>
        <taxon>Euteleostomi</taxon>
        <taxon>Actinopterygii</taxon>
        <taxon>Neopterygii</taxon>
        <taxon>Teleostei</taxon>
        <taxon>Neoteleostei</taxon>
        <taxon>Acanthomorphata</taxon>
        <taxon>Eupercaria</taxon>
        <taxon>Perciformes</taxon>
        <taxon>Cottioidei</taxon>
        <taxon>Cottales</taxon>
        <taxon>Liparidae</taxon>
        <taxon>Liparis</taxon>
    </lineage>
</organism>
<keyword evidence="4" id="KW-1185">Reference proteome</keyword>
<protein>
    <submittedName>
        <fullName evidence="3">Uncharacterized protein</fullName>
    </submittedName>
</protein>
<feature type="region of interest" description="Disordered" evidence="1">
    <location>
        <begin position="57"/>
        <end position="124"/>
    </location>
</feature>
<keyword evidence="2" id="KW-1133">Transmembrane helix</keyword>
<comment type="caution">
    <text evidence="3">The sequence shown here is derived from an EMBL/GenBank/DDBJ whole genome shotgun (WGS) entry which is preliminary data.</text>
</comment>
<dbReference type="EMBL" id="SRLO01000469">
    <property type="protein sequence ID" value="TNN54991.1"/>
    <property type="molecule type" value="Genomic_DNA"/>
</dbReference>
<feature type="transmembrane region" description="Helical" evidence="2">
    <location>
        <begin position="14"/>
        <end position="33"/>
    </location>
</feature>
<keyword evidence="2" id="KW-0812">Transmembrane</keyword>
<sequence length="124" mass="13878">MNVTSSRLDLFDTFFSILAAVFSAPFTFFSFFLPMAAAVHRQLSLNVGGSVSAVYTEDGATHETQTNPRAEHRRLSSRRVRCTSCNSTGLRVEGRTEEHRADRRHREGRADDPYASSRRGITPV</sequence>
<keyword evidence="2" id="KW-0472">Membrane</keyword>
<reference evidence="3 4" key="1">
    <citation type="submission" date="2019-03" db="EMBL/GenBank/DDBJ databases">
        <title>First draft genome of Liparis tanakae, snailfish: a comprehensive survey of snailfish specific genes.</title>
        <authorList>
            <person name="Kim W."/>
            <person name="Song I."/>
            <person name="Jeong J.-H."/>
            <person name="Kim D."/>
            <person name="Kim S."/>
            <person name="Ryu S."/>
            <person name="Song J.Y."/>
            <person name="Lee S.K."/>
        </authorList>
    </citation>
    <scope>NUCLEOTIDE SEQUENCE [LARGE SCALE GENOMIC DNA]</scope>
    <source>
        <tissue evidence="3">Muscle</tissue>
    </source>
</reference>
<evidence type="ECO:0000256" key="1">
    <source>
        <dbReference type="SAM" id="MobiDB-lite"/>
    </source>
</evidence>
<name>A0A4Z2GNY2_9TELE</name>
<dbReference type="AlphaFoldDB" id="A0A4Z2GNY2"/>